<dbReference type="SMART" id="SM00065">
    <property type="entry name" value="GAF"/>
    <property type="match status" value="1"/>
</dbReference>
<dbReference type="EMBL" id="JAYMRS010000001">
    <property type="protein sequence ID" value="MFB8766974.1"/>
    <property type="molecule type" value="Genomic_DNA"/>
</dbReference>
<keyword evidence="4" id="KW-1185">Reference proteome</keyword>
<proteinExistence type="inferred from homology"/>
<evidence type="ECO:0000256" key="1">
    <source>
        <dbReference type="ARBA" id="ARBA00006754"/>
    </source>
</evidence>
<dbReference type="InterPro" id="IPR025736">
    <property type="entry name" value="PucR_C-HTH_dom"/>
</dbReference>
<sequence>MAEHTERLGPQARHAVVDLLRRLETGEYLGAEEAETILGDMGEELASQVQRTSALVGRLRRRERELLALITSTHDLVDVHDPQAVLKRLVDRAHDLVGTEVTYMSLYDPDTDELFVRASRGTVSPRFPGLRVPTGVGIASRVVHTLSPQWVADYSETADFDRDPEIDLAVKDERLRSLLGVPVSADGEILGVLFAADRSARSFGGDEIALLSAFADQAALILRTARLFSTASEAAQRARKHAEEMAVAARVHERLTALVLSGHGPREVADTLAGALERPVAVVDRDHRPLASSPGAAERRWNDGRPLPEVVRAAERSRASGHCADVGAHGLATVAAVMAGPVFLGLVLVGESREPLTDLEQRTIERSAQILALLTMRRDALTEAEDRVRGELALDLLSGSTDTESLERRAKARGIELDRAWTVLALPVPDTRRHTVLRALSGGRGWLAAVQDGGVGVLIPGEGATDRAEEVRARAHQAEAGATTVVVGRAEGTAGLPEAMREAWECAALLPGLGAEEGVFSTEEYAPYLAMFGTDGERARRFAERLLGPVIAWDRDHGTDLIGTLLTYVDSGAGVTRTARTLFVHPNTVKQRLERLSELLGSDWRSSDALFRLGVAARLHVIGRKRPG</sequence>
<name>A0ABV5DQV7_9ACTN</name>
<dbReference type="Gene3D" id="3.30.450.40">
    <property type="match status" value="1"/>
</dbReference>
<dbReference type="PANTHER" id="PTHR33744:SF1">
    <property type="entry name" value="DNA-BINDING TRANSCRIPTIONAL ACTIVATOR ADER"/>
    <property type="match status" value="1"/>
</dbReference>
<dbReference type="PANTHER" id="PTHR33744">
    <property type="entry name" value="CARBOHYDRATE DIACID REGULATOR"/>
    <property type="match status" value="1"/>
</dbReference>
<dbReference type="Pfam" id="PF13556">
    <property type="entry name" value="HTH_30"/>
    <property type="match status" value="1"/>
</dbReference>
<dbReference type="InterPro" id="IPR051448">
    <property type="entry name" value="CdaR-like_regulators"/>
</dbReference>
<dbReference type="InterPro" id="IPR041522">
    <property type="entry name" value="CdaR_GGDEF"/>
</dbReference>
<dbReference type="Proteomes" id="UP001585053">
    <property type="component" value="Unassembled WGS sequence"/>
</dbReference>
<dbReference type="RefSeq" id="WP_357712606.1">
    <property type="nucleotide sequence ID" value="NZ_JAYMRS010000001.1"/>
</dbReference>
<dbReference type="Pfam" id="PF17853">
    <property type="entry name" value="GGDEF_2"/>
    <property type="match status" value="1"/>
</dbReference>
<accession>A0ABV5DQV7</accession>
<dbReference type="InterPro" id="IPR003018">
    <property type="entry name" value="GAF"/>
</dbReference>
<evidence type="ECO:0000313" key="3">
    <source>
        <dbReference type="EMBL" id="MFB8766974.1"/>
    </source>
</evidence>
<dbReference type="Pfam" id="PF13185">
    <property type="entry name" value="GAF_2"/>
    <property type="match status" value="1"/>
</dbReference>
<comment type="similarity">
    <text evidence="1">Belongs to the CdaR family.</text>
</comment>
<comment type="caution">
    <text evidence="3">The sequence shown here is derived from an EMBL/GenBank/DDBJ whole genome shotgun (WGS) entry which is preliminary data.</text>
</comment>
<evidence type="ECO:0000259" key="2">
    <source>
        <dbReference type="SMART" id="SM00065"/>
    </source>
</evidence>
<organism evidence="3 4">
    <name type="scientific">Nocardiopsis alba</name>
    <dbReference type="NCBI Taxonomy" id="53437"/>
    <lineage>
        <taxon>Bacteria</taxon>
        <taxon>Bacillati</taxon>
        <taxon>Actinomycetota</taxon>
        <taxon>Actinomycetes</taxon>
        <taxon>Streptosporangiales</taxon>
        <taxon>Nocardiopsidaceae</taxon>
        <taxon>Nocardiopsis</taxon>
    </lineage>
</organism>
<reference evidence="3 4" key="1">
    <citation type="submission" date="2024-01" db="EMBL/GenBank/DDBJ databases">
        <title>Genome mining of biosynthetic gene clusters to explore secondary metabolites of Streptomyces sp.</title>
        <authorList>
            <person name="Baig A."/>
            <person name="Ajitkumar Shintre N."/>
            <person name="Kumar H."/>
            <person name="Anbarasu A."/>
            <person name="Ramaiah S."/>
        </authorList>
    </citation>
    <scope>NUCLEOTIDE SEQUENCE [LARGE SCALE GENOMIC DNA]</scope>
    <source>
        <strain evidence="3 4">A01</strain>
    </source>
</reference>
<dbReference type="InterPro" id="IPR042070">
    <property type="entry name" value="PucR_C-HTH_sf"/>
</dbReference>
<dbReference type="InterPro" id="IPR029016">
    <property type="entry name" value="GAF-like_dom_sf"/>
</dbReference>
<dbReference type="SUPFAM" id="SSF55781">
    <property type="entry name" value="GAF domain-like"/>
    <property type="match status" value="1"/>
</dbReference>
<protein>
    <submittedName>
        <fullName evidence="3">Helix-turn-helix domain-containing protein</fullName>
    </submittedName>
</protein>
<feature type="domain" description="GAF" evidence="2">
    <location>
        <begin position="81"/>
        <end position="232"/>
    </location>
</feature>
<gene>
    <name evidence="3" type="ORF">VSQ78_04605</name>
</gene>
<dbReference type="Gene3D" id="1.10.10.2840">
    <property type="entry name" value="PucR C-terminal helix-turn-helix domain"/>
    <property type="match status" value="1"/>
</dbReference>
<evidence type="ECO:0000313" key="4">
    <source>
        <dbReference type="Proteomes" id="UP001585053"/>
    </source>
</evidence>